<keyword evidence="1" id="KW-0472">Membrane</keyword>
<accession>A0AAW0C2Z5</accession>
<evidence type="ECO:0000313" key="3">
    <source>
        <dbReference type="EMBL" id="KAK7033066.1"/>
    </source>
</evidence>
<dbReference type="InterPro" id="IPR036866">
    <property type="entry name" value="RibonucZ/Hydroxyglut_hydro"/>
</dbReference>
<dbReference type="CDD" id="cd06262">
    <property type="entry name" value="metallo-hydrolase-like_MBL-fold"/>
    <property type="match status" value="1"/>
</dbReference>
<evidence type="ECO:0000259" key="2">
    <source>
        <dbReference type="SMART" id="SM00849"/>
    </source>
</evidence>
<evidence type="ECO:0000256" key="1">
    <source>
        <dbReference type="SAM" id="Phobius"/>
    </source>
</evidence>
<reference evidence="3 4" key="1">
    <citation type="journal article" date="2024" name="J Genomics">
        <title>Draft genome sequencing and assembly of Favolaschia claudopus CIRM-BRFM 2984 isolated from oak limbs.</title>
        <authorList>
            <person name="Navarro D."/>
            <person name="Drula E."/>
            <person name="Chaduli D."/>
            <person name="Cazenave R."/>
            <person name="Ahrendt S."/>
            <person name="Wang J."/>
            <person name="Lipzen A."/>
            <person name="Daum C."/>
            <person name="Barry K."/>
            <person name="Grigoriev I.V."/>
            <person name="Favel A."/>
            <person name="Rosso M.N."/>
            <person name="Martin F."/>
        </authorList>
    </citation>
    <scope>NUCLEOTIDE SEQUENCE [LARGE SCALE GENOMIC DNA]</scope>
    <source>
        <strain evidence="3 4">CIRM-BRFM 2984</strain>
    </source>
</reference>
<organism evidence="3 4">
    <name type="scientific">Favolaschia claudopus</name>
    <dbReference type="NCBI Taxonomy" id="2862362"/>
    <lineage>
        <taxon>Eukaryota</taxon>
        <taxon>Fungi</taxon>
        <taxon>Dikarya</taxon>
        <taxon>Basidiomycota</taxon>
        <taxon>Agaricomycotina</taxon>
        <taxon>Agaricomycetes</taxon>
        <taxon>Agaricomycetidae</taxon>
        <taxon>Agaricales</taxon>
        <taxon>Marasmiineae</taxon>
        <taxon>Mycenaceae</taxon>
        <taxon>Favolaschia</taxon>
    </lineage>
</organism>
<protein>
    <submittedName>
        <fullName evidence="3">Beta-lactamase-like protein</fullName>
    </submittedName>
</protein>
<keyword evidence="4" id="KW-1185">Reference proteome</keyword>
<dbReference type="InterPro" id="IPR001279">
    <property type="entry name" value="Metallo-B-lactamas"/>
</dbReference>
<dbReference type="InterPro" id="IPR050855">
    <property type="entry name" value="NDM-1-like"/>
</dbReference>
<comment type="caution">
    <text evidence="3">The sequence shown here is derived from an EMBL/GenBank/DDBJ whole genome shotgun (WGS) entry which is preliminary data.</text>
</comment>
<dbReference type="PANTHER" id="PTHR42951">
    <property type="entry name" value="METALLO-BETA-LACTAMASE DOMAIN-CONTAINING"/>
    <property type="match status" value="1"/>
</dbReference>
<evidence type="ECO:0000313" key="4">
    <source>
        <dbReference type="Proteomes" id="UP001362999"/>
    </source>
</evidence>
<dbReference type="Gene3D" id="3.60.15.10">
    <property type="entry name" value="Ribonuclease Z/Hydroxyacylglutathione hydrolase-like"/>
    <property type="match status" value="1"/>
</dbReference>
<dbReference type="SMART" id="SM00849">
    <property type="entry name" value="Lactamase_B"/>
    <property type="match status" value="1"/>
</dbReference>
<name>A0AAW0C2Z5_9AGAR</name>
<feature type="transmembrane region" description="Helical" evidence="1">
    <location>
        <begin position="6"/>
        <end position="24"/>
    </location>
</feature>
<dbReference type="Pfam" id="PF00753">
    <property type="entry name" value="Lactamase_B"/>
    <property type="match status" value="1"/>
</dbReference>
<proteinExistence type="predicted"/>
<feature type="domain" description="Metallo-beta-lactamase" evidence="2">
    <location>
        <begin position="70"/>
        <end position="280"/>
    </location>
</feature>
<dbReference type="AlphaFoldDB" id="A0AAW0C2Z5"/>
<dbReference type="PANTHER" id="PTHR42951:SF4">
    <property type="entry name" value="ACYL-COENZYME A THIOESTERASE MBLAC2"/>
    <property type="match status" value="1"/>
</dbReference>
<sequence length="346" mass="38700">MSCVGTLVWLLVGMASGFGFMYYYQLRVKQAKIICEFQPKPETTPRAAFTTSRLTPSTFVVREYNDIYDEHPQIFVKLSPSTGTMLIIDTGCGGATADTEVGITSLRQYIEEVRLECNGGEALNEGKRLKYVVVATHCHYDHILGMEQFNDSPILMSSHSPSFVSPTNLPTHSLCKNMGIPTPKFKPLLVPHQYDIRSETGIPLGVFILHTPGHTPDELAIYDAAEKMLYVGDSLYETETIIFPKEGSIGEWMASIDYLISFVKTEEEDEAEQVRMSCGHSTLCQPALELLNAVKSFMNDVVAGREPVKGRMSRRGEENVQYVQLGGRFALRCPERLVLEARQLNQ</sequence>
<keyword evidence="1" id="KW-0812">Transmembrane</keyword>
<gene>
    <name evidence="3" type="ORF">R3P38DRAFT_2920481</name>
</gene>
<dbReference type="Proteomes" id="UP001362999">
    <property type="component" value="Unassembled WGS sequence"/>
</dbReference>
<dbReference type="EMBL" id="JAWWNJ010000023">
    <property type="protein sequence ID" value="KAK7033066.1"/>
    <property type="molecule type" value="Genomic_DNA"/>
</dbReference>
<keyword evidence="1" id="KW-1133">Transmembrane helix</keyword>
<dbReference type="SUPFAM" id="SSF56281">
    <property type="entry name" value="Metallo-hydrolase/oxidoreductase"/>
    <property type="match status" value="1"/>
</dbReference>